<dbReference type="EMBL" id="BAABCM010000001">
    <property type="protein sequence ID" value="GAA3794573.1"/>
    <property type="molecule type" value="Genomic_DNA"/>
</dbReference>
<accession>A0ABP7HIQ6</accession>
<dbReference type="InterPro" id="IPR012349">
    <property type="entry name" value="Split_barrel_FMN-bd"/>
</dbReference>
<name>A0ABP7HIQ6_9PSEU</name>
<proteinExistence type="predicted"/>
<organism evidence="1 2">
    <name type="scientific">Amycolatopsis tucumanensis</name>
    <dbReference type="NCBI Taxonomy" id="401106"/>
    <lineage>
        <taxon>Bacteria</taxon>
        <taxon>Bacillati</taxon>
        <taxon>Actinomycetota</taxon>
        <taxon>Actinomycetes</taxon>
        <taxon>Pseudonocardiales</taxon>
        <taxon>Pseudonocardiaceae</taxon>
        <taxon>Amycolatopsis</taxon>
    </lineage>
</organism>
<comment type="caution">
    <text evidence="1">The sequence shown here is derived from an EMBL/GenBank/DDBJ whole genome shotgun (WGS) entry which is preliminary data.</text>
</comment>
<keyword evidence="2" id="KW-1185">Reference proteome</keyword>
<gene>
    <name evidence="1" type="ORF">GCM10022380_09390</name>
</gene>
<dbReference type="RefSeq" id="WP_237336537.1">
    <property type="nucleotide sequence ID" value="NZ_BAABCM010000001.1"/>
</dbReference>
<sequence>MVGFETDSIDPENRTGWTILVLGRARVLGRSQLAELPGFTDVPWPPEPGEAFLAIDIEDITGHRLGPTRLPAAGCADELVAT</sequence>
<evidence type="ECO:0000313" key="2">
    <source>
        <dbReference type="Proteomes" id="UP001501624"/>
    </source>
</evidence>
<dbReference type="Gene3D" id="2.30.110.10">
    <property type="entry name" value="Electron Transport, Fmn-binding Protein, Chain A"/>
    <property type="match status" value="1"/>
</dbReference>
<evidence type="ECO:0008006" key="3">
    <source>
        <dbReference type="Google" id="ProtNLM"/>
    </source>
</evidence>
<evidence type="ECO:0000313" key="1">
    <source>
        <dbReference type="EMBL" id="GAA3794573.1"/>
    </source>
</evidence>
<dbReference type="Proteomes" id="UP001501624">
    <property type="component" value="Unassembled WGS sequence"/>
</dbReference>
<reference evidence="2" key="1">
    <citation type="journal article" date="2019" name="Int. J. Syst. Evol. Microbiol.">
        <title>The Global Catalogue of Microorganisms (GCM) 10K type strain sequencing project: providing services to taxonomists for standard genome sequencing and annotation.</title>
        <authorList>
            <consortium name="The Broad Institute Genomics Platform"/>
            <consortium name="The Broad Institute Genome Sequencing Center for Infectious Disease"/>
            <person name="Wu L."/>
            <person name="Ma J."/>
        </authorList>
    </citation>
    <scope>NUCLEOTIDE SEQUENCE [LARGE SCALE GENOMIC DNA]</scope>
    <source>
        <strain evidence="2">JCM 17017</strain>
    </source>
</reference>
<protein>
    <recommendedName>
        <fullName evidence="3">Pyridoxamine 5'-phosphate oxidase</fullName>
    </recommendedName>
</protein>